<organism evidence="2 3">
    <name type="scientific">Araneus ventricosus</name>
    <name type="common">Orbweaver spider</name>
    <name type="synonym">Epeira ventricosa</name>
    <dbReference type="NCBI Taxonomy" id="182803"/>
    <lineage>
        <taxon>Eukaryota</taxon>
        <taxon>Metazoa</taxon>
        <taxon>Ecdysozoa</taxon>
        <taxon>Arthropoda</taxon>
        <taxon>Chelicerata</taxon>
        <taxon>Arachnida</taxon>
        <taxon>Araneae</taxon>
        <taxon>Araneomorphae</taxon>
        <taxon>Entelegynae</taxon>
        <taxon>Araneoidea</taxon>
        <taxon>Araneidae</taxon>
        <taxon>Araneus</taxon>
    </lineage>
</organism>
<keyword evidence="1" id="KW-0812">Transmembrane</keyword>
<keyword evidence="1" id="KW-0472">Membrane</keyword>
<dbReference type="AlphaFoldDB" id="A0A4Y2B4J0"/>
<proteinExistence type="predicted"/>
<sequence length="106" mass="11602">MGMRSFRVSKQVFTSLIGTIIGGVALLVPSYLCLRVVACAARNGGRNTEHKFATRGCPVNPDATAGRSGADEQQFSLLLISTLLKRFLQEIRILISPNRILSILRE</sequence>
<dbReference type="Proteomes" id="UP000499080">
    <property type="component" value="Unassembled WGS sequence"/>
</dbReference>
<gene>
    <name evidence="2" type="ORF">AVEN_218805_1</name>
</gene>
<keyword evidence="1" id="KW-1133">Transmembrane helix</keyword>
<feature type="transmembrane region" description="Helical" evidence="1">
    <location>
        <begin position="12"/>
        <end position="32"/>
    </location>
</feature>
<dbReference type="EMBL" id="BGPR01000051">
    <property type="protein sequence ID" value="GBL87120.1"/>
    <property type="molecule type" value="Genomic_DNA"/>
</dbReference>
<comment type="caution">
    <text evidence="2">The sequence shown here is derived from an EMBL/GenBank/DDBJ whole genome shotgun (WGS) entry which is preliminary data.</text>
</comment>
<accession>A0A4Y2B4J0</accession>
<evidence type="ECO:0000313" key="3">
    <source>
        <dbReference type="Proteomes" id="UP000499080"/>
    </source>
</evidence>
<keyword evidence="3" id="KW-1185">Reference proteome</keyword>
<evidence type="ECO:0000256" key="1">
    <source>
        <dbReference type="SAM" id="Phobius"/>
    </source>
</evidence>
<name>A0A4Y2B4J0_ARAVE</name>
<reference evidence="2 3" key="1">
    <citation type="journal article" date="2019" name="Sci. Rep.">
        <title>Orb-weaving spider Araneus ventricosus genome elucidates the spidroin gene catalogue.</title>
        <authorList>
            <person name="Kono N."/>
            <person name="Nakamura H."/>
            <person name="Ohtoshi R."/>
            <person name="Moran D.A.P."/>
            <person name="Shinohara A."/>
            <person name="Yoshida Y."/>
            <person name="Fujiwara M."/>
            <person name="Mori M."/>
            <person name="Tomita M."/>
            <person name="Arakawa K."/>
        </authorList>
    </citation>
    <scope>NUCLEOTIDE SEQUENCE [LARGE SCALE GENOMIC DNA]</scope>
</reference>
<evidence type="ECO:0000313" key="2">
    <source>
        <dbReference type="EMBL" id="GBL87120.1"/>
    </source>
</evidence>
<protein>
    <submittedName>
        <fullName evidence="2">Uncharacterized protein</fullName>
    </submittedName>
</protein>